<dbReference type="AlphaFoldDB" id="A0AAV2JNK5"/>
<dbReference type="Pfam" id="PF21901">
    <property type="entry name" value="TMEM87A-B_GOLD"/>
    <property type="match status" value="1"/>
</dbReference>
<sequence>MAADAEMRTWRSPVTRILCPWPLLSLLLFCTFHTSCAAPEPGVWKIVLGNSSHPLLIRKSMYSKTDIKLKVIAFDCPQNVDFTIHWLLKYYPCHNEFNNIDEMYERTPLNRGQGLDPNPMDQGEVIEHQHKTITCNNQLRTFPMLNKAKAEPRPAGPPLDPKNPDSNYSRLILEEYESKKETDGSVGVKDNVIATTWRDGPYLLVVKILANTNSNWNLTLDIVMQGEHGYISITEWPLMIFYMVMCIVYILYALLWFVWAACYWKDLLRIQFWIAGVIFLGMVEKAVFCAEYENTNAVGSATSGLLIFAELISALKRTLARLLVIIVSLGYGIVKPRLGTVMHRVVGLGILYFAFASIEGVLRITGGRDNGAALITEVVLAILDSCAICLDECFVLLDFMHIFVSLAQTIKTLKLRRNPVKLSLYRHFTNTLIFAVLASIIFMVWIAKKFRLADCQSDWIELWVEDAFWRFLFSIILLVIMFLWRPSANNQRYAFTPLIDDSDDDEEIEEFMTNSNMADGIKMRAAKNESNGSAKPAEANPDEDLKWVEDNIPSSITDIALPVLLDSDEEIMTTNGLWLLCGSAADKKKFETFVVLTLPAV</sequence>
<keyword evidence="6 9" id="KW-0472">Membrane</keyword>
<dbReference type="Proteomes" id="UP001497482">
    <property type="component" value="Chromosome 13"/>
</dbReference>
<feature type="signal peptide" evidence="10">
    <location>
        <begin position="1"/>
        <end position="37"/>
    </location>
</feature>
<dbReference type="GO" id="GO:0042147">
    <property type="term" value="P:retrograde transport, endosome to Golgi"/>
    <property type="evidence" value="ECO:0007669"/>
    <property type="project" value="TreeGrafter"/>
</dbReference>
<feature type="transmembrane region" description="Helical" evidence="9">
    <location>
        <begin position="428"/>
        <end position="447"/>
    </location>
</feature>
<dbReference type="InterPro" id="IPR053937">
    <property type="entry name" value="GOST_TM"/>
</dbReference>
<keyword evidence="4 9" id="KW-1133">Transmembrane helix</keyword>
<evidence type="ECO:0000256" key="9">
    <source>
        <dbReference type="SAM" id="Phobius"/>
    </source>
</evidence>
<comment type="similarity">
    <text evidence="8">Belongs to the LU7TM family. TMEM87 subfamily.</text>
</comment>
<keyword evidence="14" id="KW-1185">Reference proteome</keyword>
<evidence type="ECO:0000256" key="1">
    <source>
        <dbReference type="ARBA" id="ARBA00004653"/>
    </source>
</evidence>
<feature type="chain" id="PRO_5043808162" description="Transmembrane protein 87A" evidence="10">
    <location>
        <begin position="38"/>
        <end position="601"/>
    </location>
</feature>
<protein>
    <recommendedName>
        <fullName evidence="15">Transmembrane protein 87A</fullName>
    </recommendedName>
</protein>
<evidence type="ECO:0008006" key="15">
    <source>
        <dbReference type="Google" id="ProtNLM"/>
    </source>
</evidence>
<feature type="transmembrane region" description="Helical" evidence="9">
    <location>
        <begin position="270"/>
        <end position="288"/>
    </location>
</feature>
<feature type="transmembrane region" description="Helical" evidence="9">
    <location>
        <begin position="318"/>
        <end position="334"/>
    </location>
</feature>
<feature type="transmembrane region" description="Helical" evidence="9">
    <location>
        <begin position="346"/>
        <end position="366"/>
    </location>
</feature>
<feature type="transmembrane region" description="Helical" evidence="9">
    <location>
        <begin position="467"/>
        <end position="484"/>
    </location>
</feature>
<evidence type="ECO:0000259" key="12">
    <source>
        <dbReference type="Pfam" id="PF21901"/>
    </source>
</evidence>
<feature type="domain" description="GOST seven transmembrane" evidence="11">
    <location>
        <begin position="237"/>
        <end position="491"/>
    </location>
</feature>
<name>A0AAV2JNK5_KNICA</name>
<organism evidence="13 14">
    <name type="scientific">Knipowitschia caucasica</name>
    <name type="common">Caucasian dwarf goby</name>
    <name type="synonym">Pomatoschistus caucasicus</name>
    <dbReference type="NCBI Taxonomy" id="637954"/>
    <lineage>
        <taxon>Eukaryota</taxon>
        <taxon>Metazoa</taxon>
        <taxon>Chordata</taxon>
        <taxon>Craniata</taxon>
        <taxon>Vertebrata</taxon>
        <taxon>Euteleostomi</taxon>
        <taxon>Actinopterygii</taxon>
        <taxon>Neopterygii</taxon>
        <taxon>Teleostei</taxon>
        <taxon>Neoteleostei</taxon>
        <taxon>Acanthomorphata</taxon>
        <taxon>Gobiaria</taxon>
        <taxon>Gobiiformes</taxon>
        <taxon>Gobioidei</taxon>
        <taxon>Gobiidae</taxon>
        <taxon>Gobiinae</taxon>
        <taxon>Knipowitschia</taxon>
    </lineage>
</organism>
<proteinExistence type="inferred from homology"/>
<accession>A0AAV2JNK5</accession>
<keyword evidence="7" id="KW-0325">Glycoprotein</keyword>
<keyword evidence="2 9" id="KW-0812">Transmembrane</keyword>
<dbReference type="GO" id="GO:0032580">
    <property type="term" value="C:Golgi cisterna membrane"/>
    <property type="evidence" value="ECO:0007669"/>
    <property type="project" value="TreeGrafter"/>
</dbReference>
<dbReference type="EMBL" id="OZ035835">
    <property type="protein sequence ID" value="CAL1578185.1"/>
    <property type="molecule type" value="Genomic_DNA"/>
</dbReference>
<dbReference type="GO" id="GO:0000139">
    <property type="term" value="C:Golgi membrane"/>
    <property type="evidence" value="ECO:0007669"/>
    <property type="project" value="UniProtKB-SubCell"/>
</dbReference>
<evidence type="ECO:0000256" key="5">
    <source>
        <dbReference type="ARBA" id="ARBA00023034"/>
    </source>
</evidence>
<dbReference type="GO" id="GO:0005829">
    <property type="term" value="C:cytosol"/>
    <property type="evidence" value="ECO:0007669"/>
    <property type="project" value="GOC"/>
</dbReference>
<evidence type="ECO:0000313" key="14">
    <source>
        <dbReference type="Proteomes" id="UP001497482"/>
    </source>
</evidence>
<feature type="domain" description="TMEM87A/B GOLD" evidence="12">
    <location>
        <begin position="38"/>
        <end position="208"/>
    </location>
</feature>
<dbReference type="InterPro" id="IPR054101">
    <property type="entry name" value="TMEM87A/B_GOLD"/>
</dbReference>
<evidence type="ECO:0000256" key="8">
    <source>
        <dbReference type="ARBA" id="ARBA00044946"/>
    </source>
</evidence>
<dbReference type="InterPro" id="IPR009637">
    <property type="entry name" value="GPR107/GPR108-like"/>
</dbReference>
<keyword evidence="3 10" id="KW-0732">Signal</keyword>
<evidence type="ECO:0000256" key="10">
    <source>
        <dbReference type="SAM" id="SignalP"/>
    </source>
</evidence>
<evidence type="ECO:0000313" key="13">
    <source>
        <dbReference type="EMBL" id="CAL1578185.1"/>
    </source>
</evidence>
<reference evidence="13 14" key="1">
    <citation type="submission" date="2024-04" db="EMBL/GenBank/DDBJ databases">
        <authorList>
            <person name="Waldvogel A.-M."/>
            <person name="Schoenle A."/>
        </authorList>
    </citation>
    <scope>NUCLEOTIDE SEQUENCE [LARGE SCALE GENOMIC DNA]</scope>
</reference>
<evidence type="ECO:0000256" key="3">
    <source>
        <dbReference type="ARBA" id="ARBA00022729"/>
    </source>
</evidence>
<dbReference type="PANTHER" id="PTHR21229">
    <property type="entry name" value="LUNG SEVEN TRANSMEMBRANE RECEPTOR"/>
    <property type="match status" value="1"/>
</dbReference>
<gene>
    <name evidence="13" type="ORF">KC01_LOCUS9373</name>
</gene>
<evidence type="ECO:0000256" key="4">
    <source>
        <dbReference type="ARBA" id="ARBA00022989"/>
    </source>
</evidence>
<keyword evidence="5" id="KW-0333">Golgi apparatus</keyword>
<dbReference type="PANTHER" id="PTHR21229:SF16">
    <property type="entry name" value="TRANSMEMBRANE PROTEIN 87B"/>
    <property type="match status" value="1"/>
</dbReference>
<evidence type="ECO:0000256" key="7">
    <source>
        <dbReference type="ARBA" id="ARBA00023180"/>
    </source>
</evidence>
<dbReference type="Pfam" id="PF06814">
    <property type="entry name" value="GOST_TM"/>
    <property type="match status" value="1"/>
</dbReference>
<comment type="subcellular location">
    <subcellularLocation>
        <location evidence="1">Golgi apparatus membrane</location>
        <topology evidence="1">Multi-pass membrane protein</topology>
    </subcellularLocation>
</comment>
<evidence type="ECO:0000256" key="6">
    <source>
        <dbReference type="ARBA" id="ARBA00023136"/>
    </source>
</evidence>
<feature type="transmembrane region" description="Helical" evidence="9">
    <location>
        <begin position="378"/>
        <end position="407"/>
    </location>
</feature>
<evidence type="ECO:0000256" key="2">
    <source>
        <dbReference type="ARBA" id="ARBA00022692"/>
    </source>
</evidence>
<evidence type="ECO:0000259" key="11">
    <source>
        <dbReference type="Pfam" id="PF06814"/>
    </source>
</evidence>
<feature type="transmembrane region" description="Helical" evidence="9">
    <location>
        <begin position="236"/>
        <end position="258"/>
    </location>
</feature>